<dbReference type="InterPro" id="IPR025626">
    <property type="entry name" value="YyzF"/>
</dbReference>
<dbReference type="AlphaFoldDB" id="A0A4R2KU51"/>
<keyword evidence="2" id="KW-1185">Reference proteome</keyword>
<organism evidence="1 2">
    <name type="scientific">Marinisporobacter balticus</name>
    <dbReference type="NCBI Taxonomy" id="2018667"/>
    <lineage>
        <taxon>Bacteria</taxon>
        <taxon>Bacillati</taxon>
        <taxon>Bacillota</taxon>
        <taxon>Clostridia</taxon>
        <taxon>Peptostreptococcales</taxon>
        <taxon>Thermotaleaceae</taxon>
        <taxon>Marinisporobacter</taxon>
    </lineage>
</organism>
<accession>A0A4R2KU51</accession>
<protein>
    <submittedName>
        <fullName evidence="1">CxxH/CxxC protein (TIGR04129 family)</fullName>
    </submittedName>
</protein>
<evidence type="ECO:0000313" key="1">
    <source>
        <dbReference type="EMBL" id="TCO77931.1"/>
    </source>
</evidence>
<reference evidence="1 2" key="1">
    <citation type="submission" date="2019-03" db="EMBL/GenBank/DDBJ databases">
        <title>Genomic Encyclopedia of Type Strains, Phase IV (KMG-IV): sequencing the most valuable type-strain genomes for metagenomic binning, comparative biology and taxonomic classification.</title>
        <authorList>
            <person name="Goeker M."/>
        </authorList>
    </citation>
    <scope>NUCLEOTIDE SEQUENCE [LARGE SCALE GENOMIC DNA]</scope>
    <source>
        <strain evidence="1 2">DSM 102940</strain>
    </source>
</reference>
<name>A0A4R2KU51_9FIRM</name>
<sequence>MSINDKIKENRFGVRNMYVVCSEHLSEAIDEFIEVYEQPPDIYELDKVSFTDWISPNSCDFCEVPPKYLVV</sequence>
<dbReference type="EMBL" id="SLWV01000005">
    <property type="protein sequence ID" value="TCO77931.1"/>
    <property type="molecule type" value="Genomic_DNA"/>
</dbReference>
<dbReference type="Pfam" id="PF14116">
    <property type="entry name" value="YyzF"/>
    <property type="match status" value="1"/>
</dbReference>
<dbReference type="NCBIfam" id="TIGR04129">
    <property type="entry name" value="CxxH_BA5709"/>
    <property type="match status" value="1"/>
</dbReference>
<proteinExistence type="predicted"/>
<comment type="caution">
    <text evidence="1">The sequence shown here is derived from an EMBL/GenBank/DDBJ whole genome shotgun (WGS) entry which is preliminary data.</text>
</comment>
<evidence type="ECO:0000313" key="2">
    <source>
        <dbReference type="Proteomes" id="UP000294919"/>
    </source>
</evidence>
<gene>
    <name evidence="1" type="ORF">EV214_10527</name>
</gene>
<dbReference type="RefSeq" id="WP_243116563.1">
    <property type="nucleotide sequence ID" value="NZ_SLWV01000005.1"/>
</dbReference>
<dbReference type="Proteomes" id="UP000294919">
    <property type="component" value="Unassembled WGS sequence"/>
</dbReference>